<dbReference type="SUPFAM" id="SSF51569">
    <property type="entry name" value="Aldolase"/>
    <property type="match status" value="1"/>
</dbReference>
<dbReference type="RefSeq" id="WP_327164685.1">
    <property type="nucleotide sequence ID" value="NZ_CP108062.1"/>
</dbReference>
<comment type="similarity">
    <text evidence="1 3">Belongs to the class-II DAHP synthase family.</text>
</comment>
<name>A0ABZ1L9T5_9ACTN</name>
<dbReference type="EMBL" id="CP108188">
    <property type="protein sequence ID" value="WTR69610.1"/>
    <property type="molecule type" value="Genomic_DNA"/>
</dbReference>
<evidence type="ECO:0000256" key="2">
    <source>
        <dbReference type="ARBA" id="ARBA00022679"/>
    </source>
</evidence>
<organism evidence="4 5">
    <name type="scientific">Streptomyces zaomyceticus</name>
    <dbReference type="NCBI Taxonomy" id="68286"/>
    <lineage>
        <taxon>Bacteria</taxon>
        <taxon>Bacillati</taxon>
        <taxon>Actinomycetota</taxon>
        <taxon>Actinomycetes</taxon>
        <taxon>Kitasatosporales</taxon>
        <taxon>Streptomycetaceae</taxon>
        <taxon>Streptomyces</taxon>
    </lineage>
</organism>
<dbReference type="InterPro" id="IPR002480">
    <property type="entry name" value="DAHP_synth_2"/>
</dbReference>
<evidence type="ECO:0000313" key="5">
    <source>
        <dbReference type="Proteomes" id="UP001622594"/>
    </source>
</evidence>
<proteinExistence type="inferred from homology"/>
<sequence length="392" mass="42244">MTPATLAPPRPAAQQPDWPDRTALLAAARELSDRPPLVRPEECDRLRGRLAEAATGHGFLLQGGDCAETFADTAPGPVRAKLALLAEAAALIEPSLGRPVTVLGRMAGQFAKPRSQPTELVDGVVLPVYRGDLVNGAEPTAGSRRPDPTRLLRAYDHAHDAVSVAREGAGREFFTSHEALILEYENALTRRDPATGDRYGLSGHYLWLGERTRQHHGAHVEFAATVANPVGVKLGPTADADDVLALAARIDPDRVPGRLSFITRMGSDRIRDLMPVLVEKARAEGIEAVWVCDPMHGNTYTTSGGLKTRRYDDVLDEVRGFFEVHRELGTRPGGLHLEFSADAVTECVGGPEALTEADLAERYTSTCDPRLNRVQTLALAGAVAGMFTGFRG</sequence>
<accession>A0ABZ1L9T5</accession>
<keyword evidence="3" id="KW-0057">Aromatic amino acid biosynthesis</keyword>
<dbReference type="Proteomes" id="UP001622594">
    <property type="component" value="Chromosome"/>
</dbReference>
<comment type="pathway">
    <text evidence="3">Metabolic intermediate biosynthesis; chorismate biosynthesis; chorismate from D-erythrose 4-phosphate and phosphoenolpyruvate: step 1/7.</text>
</comment>
<dbReference type="Gene3D" id="3.20.20.70">
    <property type="entry name" value="Aldolase class I"/>
    <property type="match status" value="1"/>
</dbReference>
<keyword evidence="5" id="KW-1185">Reference proteome</keyword>
<reference evidence="4 5" key="1">
    <citation type="submission" date="2022-10" db="EMBL/GenBank/DDBJ databases">
        <title>The complete genomes of actinobacterial strains from the NBC collection.</title>
        <authorList>
            <person name="Joergensen T.S."/>
            <person name="Alvarez Arevalo M."/>
            <person name="Sterndorff E.B."/>
            <person name="Faurdal D."/>
            <person name="Vuksanovic O."/>
            <person name="Mourched A.-S."/>
            <person name="Charusanti P."/>
            <person name="Shaw S."/>
            <person name="Blin K."/>
            <person name="Weber T."/>
        </authorList>
    </citation>
    <scope>NUCLEOTIDE SEQUENCE [LARGE SCALE GENOMIC DNA]</scope>
    <source>
        <strain evidence="4 5">NBC_00123</strain>
    </source>
</reference>
<dbReference type="PANTHER" id="PTHR21337:SF0">
    <property type="entry name" value="PHOSPHO-2-DEHYDRO-3-DEOXYHEPTONATE ALDOLASE"/>
    <property type="match status" value="1"/>
</dbReference>
<evidence type="ECO:0000313" key="4">
    <source>
        <dbReference type="EMBL" id="WTR69610.1"/>
    </source>
</evidence>
<keyword evidence="3" id="KW-0028">Amino-acid biosynthesis</keyword>
<dbReference type="Pfam" id="PF01474">
    <property type="entry name" value="DAHP_synth_2"/>
    <property type="match status" value="2"/>
</dbReference>
<dbReference type="EC" id="2.5.1.54" evidence="3"/>
<dbReference type="InterPro" id="IPR013785">
    <property type="entry name" value="Aldolase_TIM"/>
</dbReference>
<evidence type="ECO:0000256" key="3">
    <source>
        <dbReference type="RuleBase" id="RU363071"/>
    </source>
</evidence>
<evidence type="ECO:0000256" key="1">
    <source>
        <dbReference type="ARBA" id="ARBA00008911"/>
    </source>
</evidence>
<comment type="catalytic activity">
    <reaction evidence="3">
        <text>D-erythrose 4-phosphate + phosphoenolpyruvate + H2O = 7-phospho-2-dehydro-3-deoxy-D-arabino-heptonate + phosphate</text>
        <dbReference type="Rhea" id="RHEA:14717"/>
        <dbReference type="ChEBI" id="CHEBI:15377"/>
        <dbReference type="ChEBI" id="CHEBI:16897"/>
        <dbReference type="ChEBI" id="CHEBI:43474"/>
        <dbReference type="ChEBI" id="CHEBI:58394"/>
        <dbReference type="ChEBI" id="CHEBI:58702"/>
        <dbReference type="EC" id="2.5.1.54"/>
    </reaction>
</comment>
<dbReference type="PANTHER" id="PTHR21337">
    <property type="entry name" value="PHOSPHO-2-DEHYDRO-3-DEOXYHEPTONATE ALDOLASE 1, 2"/>
    <property type="match status" value="1"/>
</dbReference>
<gene>
    <name evidence="4" type="ORF">OG814_10200</name>
</gene>
<protein>
    <recommendedName>
        <fullName evidence="3">Phospho-2-dehydro-3-deoxyheptonate aldolase</fullName>
        <ecNumber evidence="3">2.5.1.54</ecNumber>
    </recommendedName>
</protein>
<keyword evidence="2 3" id="KW-0808">Transferase</keyword>